<reference evidence="15 16" key="1">
    <citation type="journal article" date="2011" name="Proc. Natl. Acad. Sci. U.S.A.">
        <title>Evolutionary erosion of yeast sex chromosomes by mating-type switching accidents.</title>
        <authorList>
            <person name="Gordon J.L."/>
            <person name="Armisen D."/>
            <person name="Proux-Wera E."/>
            <person name="Oheigeartaigh S.S."/>
            <person name="Byrne K.P."/>
            <person name="Wolfe K.H."/>
        </authorList>
    </citation>
    <scope>NUCLEOTIDE SEQUENCE [LARGE SCALE GENOMIC DNA]</scope>
    <source>
        <strain evidence="16">ATCC 24235 / CBS 4417 / NBRC 1672 / NRRL Y-8282 / UCD 70-5</strain>
    </source>
</reference>
<dbReference type="eggNOG" id="KOG2231">
    <property type="taxonomic scope" value="Eukaryota"/>
</dbReference>
<evidence type="ECO:0000313" key="15">
    <source>
        <dbReference type="EMBL" id="CCE62191.1"/>
    </source>
</evidence>
<dbReference type="KEGG" id="tpf:TPHA_0C00340"/>
<comment type="subcellular location">
    <subcellularLocation>
        <location evidence="2">Cytoplasm</location>
    </subcellularLocation>
</comment>
<dbReference type="GO" id="GO:0070534">
    <property type="term" value="P:protein K63-linked ubiquitination"/>
    <property type="evidence" value="ECO:0007669"/>
    <property type="project" value="EnsemblFungi"/>
</dbReference>
<dbReference type="GO" id="GO:0070651">
    <property type="term" value="P:nonfunctional rRNA decay"/>
    <property type="evidence" value="ECO:0007669"/>
    <property type="project" value="EnsemblFungi"/>
</dbReference>
<evidence type="ECO:0000256" key="8">
    <source>
        <dbReference type="ARBA" id="ARBA00022723"/>
    </source>
</evidence>
<dbReference type="InterPro" id="IPR013083">
    <property type="entry name" value="Znf_RING/FYVE/PHD"/>
</dbReference>
<dbReference type="Gene3D" id="3.30.40.10">
    <property type="entry name" value="Zinc/RING finger domain, C3HC4 (zinc finger)"/>
    <property type="match status" value="1"/>
</dbReference>
<feature type="domain" description="RING-type" evidence="14">
    <location>
        <begin position="63"/>
        <end position="103"/>
    </location>
</feature>
<dbReference type="GO" id="GO:0036205">
    <property type="term" value="P:histone catabolic process"/>
    <property type="evidence" value="ECO:0007669"/>
    <property type="project" value="EnsemblFungi"/>
</dbReference>
<dbReference type="Pfam" id="PF23202">
    <property type="entry name" value="PAH_ZNF598"/>
    <property type="match status" value="1"/>
</dbReference>
<evidence type="ECO:0000256" key="6">
    <source>
        <dbReference type="ARBA" id="ARBA00022553"/>
    </source>
</evidence>
<dbReference type="GO" id="GO:1990116">
    <property type="term" value="P:ribosome-associated ubiquitin-dependent protein catabolic process"/>
    <property type="evidence" value="ECO:0007669"/>
    <property type="project" value="EnsemblFungi"/>
</dbReference>
<dbReference type="GO" id="GO:0043022">
    <property type="term" value="F:ribosome binding"/>
    <property type="evidence" value="ECO:0007669"/>
    <property type="project" value="TreeGrafter"/>
</dbReference>
<evidence type="ECO:0000256" key="3">
    <source>
        <dbReference type="ARBA" id="ARBA00004906"/>
    </source>
</evidence>
<dbReference type="SUPFAM" id="SSF57850">
    <property type="entry name" value="RING/U-box"/>
    <property type="match status" value="1"/>
</dbReference>
<dbReference type="HOGENOM" id="CLU_008515_2_0_1"/>
<evidence type="ECO:0000313" key="16">
    <source>
        <dbReference type="Proteomes" id="UP000005666"/>
    </source>
</evidence>
<feature type="compositionally biased region" description="Low complexity" evidence="13">
    <location>
        <begin position="561"/>
        <end position="575"/>
    </location>
</feature>
<dbReference type="STRING" id="1071381.G8BR15"/>
<dbReference type="PANTHER" id="PTHR22938">
    <property type="entry name" value="ZINC FINGER PROTEIN 598"/>
    <property type="match status" value="1"/>
</dbReference>
<keyword evidence="5" id="KW-0963">Cytoplasm</keyword>
<dbReference type="GO" id="GO:0072344">
    <property type="term" value="P:rescue of stalled ribosome"/>
    <property type="evidence" value="ECO:0007669"/>
    <property type="project" value="EnsemblFungi"/>
</dbReference>
<evidence type="ECO:0000256" key="9">
    <source>
        <dbReference type="ARBA" id="ARBA00022771"/>
    </source>
</evidence>
<dbReference type="InterPro" id="IPR056437">
    <property type="entry name" value="Znf-C2H2_ZNF598/HEL2"/>
</dbReference>
<evidence type="ECO:0000256" key="1">
    <source>
        <dbReference type="ARBA" id="ARBA00000900"/>
    </source>
</evidence>
<dbReference type="RefSeq" id="XP_003684625.1">
    <property type="nucleotide sequence ID" value="XM_003684577.1"/>
</dbReference>
<dbReference type="Pfam" id="PF25447">
    <property type="entry name" value="RING_ZNF598"/>
    <property type="match status" value="1"/>
</dbReference>
<feature type="region of interest" description="Disordered" evidence="13">
    <location>
        <begin position="525"/>
        <end position="575"/>
    </location>
</feature>
<evidence type="ECO:0000256" key="4">
    <source>
        <dbReference type="ARBA" id="ARBA00012483"/>
    </source>
</evidence>
<keyword evidence="8" id="KW-0479">Metal-binding</keyword>
<dbReference type="PROSITE" id="PS50089">
    <property type="entry name" value="ZF_RING_2"/>
    <property type="match status" value="1"/>
</dbReference>
<evidence type="ECO:0000256" key="11">
    <source>
        <dbReference type="ARBA" id="ARBA00035113"/>
    </source>
</evidence>
<dbReference type="GeneID" id="11535301"/>
<keyword evidence="16" id="KW-1185">Reference proteome</keyword>
<feature type="region of interest" description="Disordered" evidence="13">
    <location>
        <begin position="620"/>
        <end position="659"/>
    </location>
</feature>
<dbReference type="InterPro" id="IPR041888">
    <property type="entry name" value="RING-HC_ZNF598/HEL2"/>
</dbReference>
<evidence type="ECO:0000256" key="5">
    <source>
        <dbReference type="ARBA" id="ARBA00022490"/>
    </source>
</evidence>
<dbReference type="EMBL" id="HE612858">
    <property type="protein sequence ID" value="CCE62191.1"/>
    <property type="molecule type" value="Genomic_DNA"/>
</dbReference>
<dbReference type="GO" id="GO:0061157">
    <property type="term" value="P:mRNA destabilization"/>
    <property type="evidence" value="ECO:0007669"/>
    <property type="project" value="EnsemblFungi"/>
</dbReference>
<feature type="region of interest" description="Disordered" evidence="13">
    <location>
        <begin position="1"/>
        <end position="56"/>
    </location>
</feature>
<dbReference type="OrthoDB" id="3838338at2759"/>
<evidence type="ECO:0000259" key="14">
    <source>
        <dbReference type="PROSITE" id="PS50089"/>
    </source>
</evidence>
<feature type="compositionally biased region" description="Polar residues" evidence="13">
    <location>
        <begin position="1"/>
        <end position="23"/>
    </location>
</feature>
<comment type="similarity">
    <text evidence="11">Belongs to the ZNF598/HEL2 family.</text>
</comment>
<keyword evidence="9 12" id="KW-0863">Zinc-finger</keyword>
<name>G8BR15_TETPH</name>
<dbReference type="InterPro" id="IPR057634">
    <property type="entry name" value="PAH_ZNF598/HEL2"/>
</dbReference>
<dbReference type="EC" id="2.3.2.27" evidence="4"/>
<dbReference type="GO" id="GO:0070966">
    <property type="term" value="P:nuclear-transcribed mRNA catabolic process, no-go decay"/>
    <property type="evidence" value="ECO:0007669"/>
    <property type="project" value="EnsemblFungi"/>
</dbReference>
<proteinExistence type="inferred from homology"/>
<dbReference type="CDD" id="cd16615">
    <property type="entry name" value="RING-HC_ZNF598"/>
    <property type="match status" value="1"/>
</dbReference>
<dbReference type="AlphaFoldDB" id="G8BR15"/>
<comment type="pathway">
    <text evidence="3">Protein modification; protein ubiquitination.</text>
</comment>
<dbReference type="InterPro" id="IPR001841">
    <property type="entry name" value="Znf_RING"/>
</dbReference>
<dbReference type="GO" id="GO:0170011">
    <property type="term" value="F:stalled ribosome sensor activity"/>
    <property type="evidence" value="ECO:0007669"/>
    <property type="project" value="EnsemblFungi"/>
</dbReference>
<dbReference type="PANTHER" id="PTHR22938:SF0">
    <property type="entry name" value="E3 UBIQUITIN-PROTEIN LIGASE ZNF598"/>
    <property type="match status" value="1"/>
</dbReference>
<sequence>MSSIESGIEASNSSNLQNKSSGKQNRRKNFRKLQGPQTRAGTISETSKTSLGNHNEEDDSELCLICAEPLEFISLSSCHHKTCYKCSFRQRALYDKKSCLICRTDNDVMKFTDNLDKKYEDLDKCFKINEKYGVAFENEKTHDITMNLLKFSCQLCDKDDSGSSTPSVDYGSYKKLNDHLRNIHKKYFCMICAKNNHSFPSELPIYTQNQLKNHQVRGDNKANNSGFVGHPLCAFCKDKRFYSDDELYAHMRNNHERCHICDKLKPNEPQYFKDYNQLFQHFKNSHYICTIQSCLDNKFVVFGDELELQAHILQEHGDIVKGKPKLFQSELSTFIATPARVIRDQRVFDDDLTGQSNSLRNMPDESPELSRARLEERAKHYLGNDLSKFATFTNINEKYEKKKINSNDVLTSYTSLFTEKEADVYLLINNLASTFPKNSTKYKELNAIYDAHEQKLARDSLPSLSSDPSLHTVGSAIWRGSSGATVSSGGSRNLNTSSLPTLQLRPASFDVFGQQNKQVKSYKTLTKPSKTSRPVVRSAAQTSAAQSEYKPTYLNKNIPDQQSSQQSLSSLTSSKSNVSLTSNRVVLGKGKSKLAAMSLESLPTPKPRVHIPPVREIKLPDSKNWGKSNGRSNDIPDDDLSNLMIDNSNNKGKKKGKQKQLLFHIGI</sequence>
<comment type="catalytic activity">
    <reaction evidence="1">
        <text>S-ubiquitinyl-[E2 ubiquitin-conjugating enzyme]-L-cysteine + [acceptor protein]-L-lysine = [E2 ubiquitin-conjugating enzyme]-L-cysteine + N(6)-ubiquitinyl-[acceptor protein]-L-lysine.</text>
        <dbReference type="EC" id="2.3.2.27"/>
    </reaction>
</comment>
<dbReference type="GO" id="GO:0022626">
    <property type="term" value="C:cytosolic ribosome"/>
    <property type="evidence" value="ECO:0007669"/>
    <property type="project" value="EnsemblFungi"/>
</dbReference>
<dbReference type="Proteomes" id="UP000005666">
    <property type="component" value="Chromosome 3"/>
</dbReference>
<feature type="compositionally biased region" description="Polar residues" evidence="13">
    <location>
        <begin position="35"/>
        <end position="53"/>
    </location>
</feature>
<keyword evidence="7" id="KW-0808">Transferase</keyword>
<evidence type="ECO:0000256" key="7">
    <source>
        <dbReference type="ARBA" id="ARBA00022679"/>
    </source>
</evidence>
<dbReference type="GO" id="GO:0061630">
    <property type="term" value="F:ubiquitin protein ligase activity"/>
    <property type="evidence" value="ECO:0007669"/>
    <property type="project" value="UniProtKB-EC"/>
</dbReference>
<dbReference type="InterPro" id="IPR044288">
    <property type="entry name" value="ZNF598/HEL2"/>
</dbReference>
<gene>
    <name evidence="15" type="primary">TPHA0C00340</name>
    <name evidence="15" type="ordered locus">TPHA_0C00340</name>
</gene>
<dbReference type="SMART" id="SM00355">
    <property type="entry name" value="ZnF_C2H2"/>
    <property type="match status" value="4"/>
</dbReference>
<keyword evidence="6" id="KW-0597">Phosphoprotein</keyword>
<evidence type="ECO:0000256" key="2">
    <source>
        <dbReference type="ARBA" id="ARBA00004496"/>
    </source>
</evidence>
<evidence type="ECO:0000256" key="12">
    <source>
        <dbReference type="PROSITE-ProRule" id="PRU00175"/>
    </source>
</evidence>
<evidence type="ECO:0000256" key="10">
    <source>
        <dbReference type="ARBA" id="ARBA00022833"/>
    </source>
</evidence>
<evidence type="ECO:0000256" key="13">
    <source>
        <dbReference type="SAM" id="MobiDB-lite"/>
    </source>
</evidence>
<organism evidence="15 16">
    <name type="scientific">Tetrapisispora phaffii (strain ATCC 24235 / CBS 4417 / NBRC 1672 / NRRL Y-8282 / UCD 70-5)</name>
    <name type="common">Yeast</name>
    <name type="synonym">Fabospora phaffii</name>
    <dbReference type="NCBI Taxonomy" id="1071381"/>
    <lineage>
        <taxon>Eukaryota</taxon>
        <taxon>Fungi</taxon>
        <taxon>Dikarya</taxon>
        <taxon>Ascomycota</taxon>
        <taxon>Saccharomycotina</taxon>
        <taxon>Saccharomycetes</taxon>
        <taxon>Saccharomycetales</taxon>
        <taxon>Saccharomycetaceae</taxon>
        <taxon>Tetrapisispora</taxon>
    </lineage>
</organism>
<dbReference type="GO" id="GO:0070181">
    <property type="term" value="F:small ribosomal subunit rRNA binding"/>
    <property type="evidence" value="ECO:0007669"/>
    <property type="project" value="EnsemblFungi"/>
</dbReference>
<accession>G8BR15</accession>
<dbReference type="InterPro" id="IPR013087">
    <property type="entry name" value="Znf_C2H2_type"/>
</dbReference>
<keyword evidence="10" id="KW-0862">Zinc</keyword>
<protein>
    <recommendedName>
        <fullName evidence="4">RING-type E3 ubiquitin transferase</fullName>
        <ecNumber evidence="4">2.3.2.27</ecNumber>
    </recommendedName>
</protein>
<dbReference type="Pfam" id="PF23230">
    <property type="entry name" value="zf-C2H2_13"/>
    <property type="match status" value="1"/>
</dbReference>
<dbReference type="OMA" id="HTTCHKC"/>
<dbReference type="GO" id="GO:0008270">
    <property type="term" value="F:zinc ion binding"/>
    <property type="evidence" value="ECO:0007669"/>
    <property type="project" value="UniProtKB-KW"/>
</dbReference>